<dbReference type="NCBIfam" id="TIGR00756">
    <property type="entry name" value="PPR"/>
    <property type="match status" value="2"/>
</dbReference>
<reference evidence="5" key="1">
    <citation type="submission" date="2020-09" db="EMBL/GenBank/DDBJ databases">
        <title>Genome-Enabled Discovery of Anthraquinone Biosynthesis in Senna tora.</title>
        <authorList>
            <person name="Kang S.-H."/>
            <person name="Pandey R.P."/>
            <person name="Lee C.-M."/>
            <person name="Sim J.-S."/>
            <person name="Jeong J.-T."/>
            <person name="Choi B.-S."/>
            <person name="Jung M."/>
            <person name="Ginzburg D."/>
            <person name="Zhao K."/>
            <person name="Won S.Y."/>
            <person name="Oh T.-J."/>
            <person name="Yu Y."/>
            <person name="Kim N.-H."/>
            <person name="Lee O.R."/>
            <person name="Lee T.-H."/>
            <person name="Bashyal P."/>
            <person name="Kim T.-S."/>
            <person name="Lee W.-H."/>
            <person name="Kawkins C."/>
            <person name="Kim C.-K."/>
            <person name="Kim J.S."/>
            <person name="Ahn B.O."/>
            <person name="Rhee S.Y."/>
            <person name="Sohng J.K."/>
        </authorList>
    </citation>
    <scope>NUCLEOTIDE SEQUENCE</scope>
    <source>
        <tissue evidence="5">Leaf</tissue>
    </source>
</reference>
<comment type="caution">
    <text evidence="5">The sequence shown here is derived from an EMBL/GenBank/DDBJ whole genome shotgun (WGS) entry which is preliminary data.</text>
</comment>
<dbReference type="Pfam" id="PF20431">
    <property type="entry name" value="E_motif"/>
    <property type="match status" value="1"/>
</dbReference>
<dbReference type="Pfam" id="PF13812">
    <property type="entry name" value="PPR_3"/>
    <property type="match status" value="1"/>
</dbReference>
<feature type="repeat" description="PPR" evidence="3">
    <location>
        <begin position="336"/>
        <end position="370"/>
    </location>
</feature>
<evidence type="ECO:0000256" key="2">
    <source>
        <dbReference type="ARBA" id="ARBA00022737"/>
    </source>
</evidence>
<evidence type="ECO:0000313" key="6">
    <source>
        <dbReference type="Proteomes" id="UP000634136"/>
    </source>
</evidence>
<dbReference type="Pfam" id="PF20430">
    <property type="entry name" value="Eplus_motif"/>
    <property type="match status" value="1"/>
</dbReference>
<dbReference type="PANTHER" id="PTHR47926:SF344">
    <property type="entry name" value="OS07G0636900 PROTEIN"/>
    <property type="match status" value="1"/>
</dbReference>
<dbReference type="InterPro" id="IPR032867">
    <property type="entry name" value="DYW_dom"/>
</dbReference>
<dbReference type="FunFam" id="1.25.40.10:FF:000231">
    <property type="entry name" value="Pentatricopeptide repeat-containing protein chloroplastic"/>
    <property type="match status" value="1"/>
</dbReference>
<feature type="domain" description="DYW" evidence="4">
    <location>
        <begin position="551"/>
        <end position="643"/>
    </location>
</feature>
<dbReference type="AlphaFoldDB" id="A0A834SJT3"/>
<keyword evidence="6" id="KW-1185">Reference proteome</keyword>
<dbReference type="PROSITE" id="PS51375">
    <property type="entry name" value="PPR"/>
    <property type="match status" value="2"/>
</dbReference>
<evidence type="ECO:0000256" key="3">
    <source>
        <dbReference type="PROSITE-ProRule" id="PRU00708"/>
    </source>
</evidence>
<dbReference type="InterPro" id="IPR011990">
    <property type="entry name" value="TPR-like_helical_dom_sf"/>
</dbReference>
<dbReference type="GO" id="GO:0008270">
    <property type="term" value="F:zinc ion binding"/>
    <property type="evidence" value="ECO:0007669"/>
    <property type="project" value="InterPro"/>
</dbReference>
<comment type="similarity">
    <text evidence="1">Belongs to the PPR family. PCMP-H subfamily.</text>
</comment>
<feature type="repeat" description="PPR" evidence="3">
    <location>
        <begin position="186"/>
        <end position="220"/>
    </location>
</feature>
<dbReference type="GO" id="GO:0031425">
    <property type="term" value="P:chloroplast RNA processing"/>
    <property type="evidence" value="ECO:0007669"/>
    <property type="project" value="UniProtKB-ARBA"/>
</dbReference>
<protein>
    <submittedName>
        <fullName evidence="5">Pentatricopeptide repeat-containing protein</fullName>
    </submittedName>
</protein>
<dbReference type="Pfam" id="PF14432">
    <property type="entry name" value="DYW_deaminase"/>
    <property type="match status" value="1"/>
</dbReference>
<evidence type="ECO:0000313" key="5">
    <source>
        <dbReference type="EMBL" id="KAF7803850.1"/>
    </source>
</evidence>
<dbReference type="InterPro" id="IPR046960">
    <property type="entry name" value="PPR_At4g14850-like_plant"/>
</dbReference>
<dbReference type="OrthoDB" id="750171at2759"/>
<dbReference type="InterPro" id="IPR046848">
    <property type="entry name" value="E_motif"/>
</dbReference>
<organism evidence="5 6">
    <name type="scientific">Senna tora</name>
    <dbReference type="NCBI Taxonomy" id="362788"/>
    <lineage>
        <taxon>Eukaryota</taxon>
        <taxon>Viridiplantae</taxon>
        <taxon>Streptophyta</taxon>
        <taxon>Embryophyta</taxon>
        <taxon>Tracheophyta</taxon>
        <taxon>Spermatophyta</taxon>
        <taxon>Magnoliopsida</taxon>
        <taxon>eudicotyledons</taxon>
        <taxon>Gunneridae</taxon>
        <taxon>Pentapetalae</taxon>
        <taxon>rosids</taxon>
        <taxon>fabids</taxon>
        <taxon>Fabales</taxon>
        <taxon>Fabaceae</taxon>
        <taxon>Caesalpinioideae</taxon>
        <taxon>Cassia clade</taxon>
        <taxon>Senna</taxon>
    </lineage>
</organism>
<dbReference type="FunFam" id="1.25.40.10:FF:001050">
    <property type="entry name" value="Pentatricopeptide repeat-containing protein At2g33760"/>
    <property type="match status" value="1"/>
</dbReference>
<dbReference type="EMBL" id="JAAIUW010000013">
    <property type="protein sequence ID" value="KAF7803850.1"/>
    <property type="molecule type" value="Genomic_DNA"/>
</dbReference>
<sequence length="643" mass="73143">MPLCSKFLQRHTHTRKALEQRIASLVQSSTCHTQLLQLHAFYIKSCLCRNNFLQGKLLSTLLSLSSPHHLPYARSMFDSFFLPDTFIWNTMMRAYLNAQNPQQSLALYFQMRLHHHLLLDSFSLSLVLQACARLMDSENGLKLHAHVLKLGFSPDLYVQTALIEMYAKCGCVEYAVKVLDYMREPDLVSYNVLLSEFVRMGEFAMAHDLFDRMPERDLVSWNTIIHGYTSLGDIGASKKSFDIATSEQRRQSTEALKLFHDMQLANVVPDKITMISVLNACGNVGALGMGKMIHEYVERNGIGIDMKLGTSLLDMYAKCGDIDSSLRMFERMNQKDIFTWSVMIMGLANHGFGDLALEYFTKMVSQGITPNEVTFIGVLCACSHIGLVERGWVYFKSMSSVYGVTPKIEHYGCMVDTLGRAGRLQEAMELIRTMPFAPDAIVWRAFLGACRIHKNVELAEEATVSLLELEPHADGNYVLMSNMYSQAMKWDKVVNLRRMMKNANIQKVPGCSSIEVDNSVYEFVSGDKSHPKSSQIYEMLDEILYRLQNAGYEPVTTSTTQYIDEQEKQNALAIHSEKLAIAFGILATAPGTPIRIFKNLRVCEDCHLAIKFIAKEYHRKIIVRDRNRFHHFEEGSCSCKDYW</sequence>
<keyword evidence="2" id="KW-0677">Repeat</keyword>
<dbReference type="Pfam" id="PF13041">
    <property type="entry name" value="PPR_2"/>
    <property type="match status" value="1"/>
</dbReference>
<dbReference type="FunFam" id="1.25.40.10:FF:000470">
    <property type="entry name" value="Pentatricopeptide repeat-containing protein At5g66520"/>
    <property type="match status" value="1"/>
</dbReference>
<dbReference type="InterPro" id="IPR046849">
    <property type="entry name" value="E2_motif"/>
</dbReference>
<dbReference type="GO" id="GO:0003723">
    <property type="term" value="F:RNA binding"/>
    <property type="evidence" value="ECO:0007669"/>
    <property type="project" value="InterPro"/>
</dbReference>
<dbReference type="Gene3D" id="1.25.40.10">
    <property type="entry name" value="Tetratricopeptide repeat domain"/>
    <property type="match status" value="3"/>
</dbReference>
<dbReference type="PANTHER" id="PTHR47926">
    <property type="entry name" value="PENTATRICOPEPTIDE REPEAT-CONTAINING PROTEIN"/>
    <property type="match status" value="1"/>
</dbReference>
<evidence type="ECO:0000256" key="1">
    <source>
        <dbReference type="ARBA" id="ARBA00006643"/>
    </source>
</evidence>
<evidence type="ECO:0000259" key="4">
    <source>
        <dbReference type="Pfam" id="PF14432"/>
    </source>
</evidence>
<proteinExistence type="inferred from homology"/>
<dbReference type="InterPro" id="IPR002885">
    <property type="entry name" value="PPR_rpt"/>
</dbReference>
<name>A0A834SJT3_9FABA</name>
<dbReference type="Pfam" id="PF01535">
    <property type="entry name" value="PPR"/>
    <property type="match status" value="3"/>
</dbReference>
<accession>A0A834SJT3</accession>
<gene>
    <name evidence="5" type="ORF">G2W53_042961</name>
</gene>
<dbReference type="GO" id="GO:0009451">
    <property type="term" value="P:RNA modification"/>
    <property type="evidence" value="ECO:0007669"/>
    <property type="project" value="InterPro"/>
</dbReference>
<dbReference type="Proteomes" id="UP000634136">
    <property type="component" value="Unassembled WGS sequence"/>
</dbReference>